<dbReference type="GO" id="GO:0009736">
    <property type="term" value="P:cytokinin-activated signaling pathway"/>
    <property type="evidence" value="ECO:0007669"/>
    <property type="project" value="UniProtKB-KW"/>
</dbReference>
<dbReference type="GO" id="GO:0003700">
    <property type="term" value="F:DNA-binding transcription factor activity"/>
    <property type="evidence" value="ECO:0007669"/>
    <property type="project" value="UniProtKB-UniRule"/>
</dbReference>
<reference evidence="15" key="1">
    <citation type="submission" date="2025-05" db="UniProtKB">
        <authorList>
            <consortium name="RefSeq"/>
        </authorList>
    </citation>
    <scope>NUCLEOTIDE SEQUENCE [LARGE SCALE GENOMIC DNA]</scope>
</reference>
<dbReference type="InterPro" id="IPR017053">
    <property type="entry name" value="Response_reg_B-typ_pln"/>
</dbReference>
<dbReference type="AlphaFoldDB" id="A0A6P4AUM1"/>
<dbReference type="PANTHER" id="PTHR43874">
    <property type="entry name" value="TWO-COMPONENT RESPONSE REGULATOR"/>
    <property type="match status" value="1"/>
</dbReference>
<dbReference type="SUPFAM" id="SSF52172">
    <property type="entry name" value="CheY-like"/>
    <property type="match status" value="1"/>
</dbReference>
<protein>
    <recommendedName>
        <fullName evidence="11">Two-component response regulator</fullName>
    </recommendedName>
</protein>
<dbReference type="KEGG" id="zju:107427025"/>
<feature type="compositionally biased region" description="Basic and acidic residues" evidence="13">
    <location>
        <begin position="177"/>
        <end position="199"/>
    </location>
</feature>
<dbReference type="CDD" id="cd17584">
    <property type="entry name" value="REC_typeB_ARR-like"/>
    <property type="match status" value="1"/>
</dbReference>
<gene>
    <name evidence="16" type="primary">LOC107427025</name>
</gene>
<evidence type="ECO:0000256" key="7">
    <source>
        <dbReference type="ARBA" id="ARBA00023125"/>
    </source>
</evidence>
<dbReference type="InterPro" id="IPR009057">
    <property type="entry name" value="Homeodomain-like_sf"/>
</dbReference>
<dbReference type="GeneID" id="107427025"/>
<evidence type="ECO:0000256" key="9">
    <source>
        <dbReference type="ARBA" id="ARBA00023163"/>
    </source>
</evidence>
<dbReference type="FunFam" id="1.10.10.60:FF:000007">
    <property type="entry name" value="Two-component response regulator"/>
    <property type="match status" value="1"/>
</dbReference>
<reference evidence="16" key="2">
    <citation type="submission" date="2025-08" db="UniProtKB">
        <authorList>
            <consortium name="RefSeq"/>
        </authorList>
    </citation>
    <scope>IDENTIFICATION</scope>
    <source>
        <tissue evidence="16">Seedling</tissue>
    </source>
</reference>
<sequence>MTVEGQRYSFMFEDGATDRFPVGMRVLAVDDDPLRLKVLETMLRKCQYQVTATNKAIKALKMLRVNRNRYDIVITEVNMPEMDGFKFLELVRLEMDLPVIMLSANSDTKLVMKGITLGACDYLLKPVRIERLKNIWQHVIRKRMCDSKDQNKSPDLDKACHGTESANSVAISGNSGENDKLSMKQKHRNEEEKEYGKDDETEKKPCVVWSVELHRKFVAAVNQLGLETAVPMKIIALMNVKGLTSENVASHLQQYRSYLKRLNNMQAQYCGKAAPLGVKDSTYLQMGSIDGSLSVANTALSSYSPGGMLGRLNSPVGLNLPGITPSGLAEPVDPQNLSNSSNSLGKLQGSVLASQFKNLFIQIPTSLEHNELQQDKCTAHIGGFNSINNTTGLTLLPSFPDTRVIMGSSSNSLSGASGNPLMFQWNPQPTHSILALMNLGLASSNPKSIELGNRVLSNFPDHNRCSESLQGAGQLSKFPSNAVSMSGSYNHDHSHSSNLGISSTCHQIGNNPQGFSSVSVPFSLLAEPRGDVQCREGLIGNIVQPINYIRKQRWEEHEQDYRHYMNWTFGAINSSVSADRNLNPLSQNLDKSDAVCSKNKDQSNGITPSALHSIVVEKSAMETKMKPSFDQTKLQGGQMKNRYGSLDDIMSSITKRVWRFLALALLIYVLLLWQSHNCEWISYS</sequence>
<evidence type="ECO:0000256" key="1">
    <source>
        <dbReference type="ARBA" id="ARBA00004123"/>
    </source>
</evidence>
<dbReference type="InParanoid" id="A0A6P4AUM1"/>
<dbReference type="InterPro" id="IPR011006">
    <property type="entry name" value="CheY-like_superfamily"/>
</dbReference>
<evidence type="ECO:0000256" key="4">
    <source>
        <dbReference type="ARBA" id="ARBA00022864"/>
    </source>
</evidence>
<evidence type="ECO:0000256" key="5">
    <source>
        <dbReference type="ARBA" id="ARBA00023012"/>
    </source>
</evidence>
<dbReference type="Gene3D" id="1.10.10.60">
    <property type="entry name" value="Homeodomain-like"/>
    <property type="match status" value="1"/>
</dbReference>
<keyword evidence="15" id="KW-1185">Reference proteome</keyword>
<keyword evidence="8 11" id="KW-0010">Activator</keyword>
<keyword evidence="10 11" id="KW-0539">Nucleus</keyword>
<keyword evidence="4" id="KW-0932">Cytokinin signaling pathway</keyword>
<evidence type="ECO:0000256" key="8">
    <source>
        <dbReference type="ARBA" id="ARBA00023159"/>
    </source>
</evidence>
<evidence type="ECO:0000259" key="14">
    <source>
        <dbReference type="PROSITE" id="PS50110"/>
    </source>
</evidence>
<dbReference type="PROSITE" id="PS50110">
    <property type="entry name" value="RESPONSE_REGULATORY"/>
    <property type="match status" value="1"/>
</dbReference>
<proteinExistence type="inferred from homology"/>
<dbReference type="NCBIfam" id="TIGR01557">
    <property type="entry name" value="myb_SHAQKYF"/>
    <property type="match status" value="1"/>
</dbReference>
<evidence type="ECO:0000313" key="16">
    <source>
        <dbReference type="RefSeq" id="XP_015892850.1"/>
    </source>
</evidence>
<keyword evidence="6 11" id="KW-0805">Transcription regulation</keyword>
<feature type="compositionally biased region" description="Polar residues" evidence="13">
    <location>
        <begin position="164"/>
        <end position="176"/>
    </location>
</feature>
<evidence type="ECO:0000256" key="13">
    <source>
        <dbReference type="SAM" id="MobiDB-lite"/>
    </source>
</evidence>
<evidence type="ECO:0000256" key="2">
    <source>
        <dbReference type="ARBA" id="ARBA00006015"/>
    </source>
</evidence>
<evidence type="ECO:0000313" key="15">
    <source>
        <dbReference type="Proteomes" id="UP001652623"/>
    </source>
</evidence>
<dbReference type="InterPro" id="IPR006447">
    <property type="entry name" value="Myb_dom_plants"/>
</dbReference>
<dbReference type="PANTHER" id="PTHR43874:SF205">
    <property type="entry name" value="TWO-COMPONENT RESPONSE REGULATOR ORR23"/>
    <property type="match status" value="1"/>
</dbReference>
<comment type="subcellular location">
    <subcellularLocation>
        <location evidence="1 11">Nucleus</location>
    </subcellularLocation>
</comment>
<keyword evidence="7 11" id="KW-0238">DNA-binding</keyword>
<evidence type="ECO:0000256" key="10">
    <source>
        <dbReference type="ARBA" id="ARBA00023242"/>
    </source>
</evidence>
<dbReference type="InterPro" id="IPR045279">
    <property type="entry name" value="ARR-like"/>
</dbReference>
<dbReference type="SMART" id="SM00448">
    <property type="entry name" value="REC"/>
    <property type="match status" value="1"/>
</dbReference>
<dbReference type="PIRSF" id="PIRSF036392">
    <property type="entry name" value="RR_ARR_type-B"/>
    <property type="match status" value="1"/>
</dbReference>
<comment type="caution">
    <text evidence="12">Lacks conserved residue(s) required for the propagation of feature annotation.</text>
</comment>
<feature type="compositionally biased region" description="Basic and acidic residues" evidence="13">
    <location>
        <begin position="147"/>
        <end position="161"/>
    </location>
</feature>
<dbReference type="RefSeq" id="XP_015892850.1">
    <property type="nucleotide sequence ID" value="XM_016037364.4"/>
</dbReference>
<keyword evidence="9 11" id="KW-0804">Transcription</keyword>
<comment type="function">
    <text evidence="11">Transcriptional activator that binds specific DNA sequence.</text>
</comment>
<dbReference type="SUPFAM" id="SSF46689">
    <property type="entry name" value="Homeodomain-like"/>
    <property type="match status" value="1"/>
</dbReference>
<evidence type="ECO:0000256" key="6">
    <source>
        <dbReference type="ARBA" id="ARBA00023015"/>
    </source>
</evidence>
<accession>A0A6P4AUM1</accession>
<dbReference type="Proteomes" id="UP001652623">
    <property type="component" value="Chromosome 1"/>
</dbReference>
<feature type="region of interest" description="Disordered" evidence="13">
    <location>
        <begin position="147"/>
        <end position="199"/>
    </location>
</feature>
<feature type="domain" description="Response regulatory" evidence="14">
    <location>
        <begin position="25"/>
        <end position="140"/>
    </location>
</feature>
<name>A0A6P4AUM1_ZIZJJ</name>
<keyword evidence="3" id="KW-0597">Phosphoprotein</keyword>
<organism evidence="15 16">
    <name type="scientific">Ziziphus jujuba</name>
    <name type="common">Chinese jujube</name>
    <name type="synonym">Ziziphus sativa</name>
    <dbReference type="NCBI Taxonomy" id="326968"/>
    <lineage>
        <taxon>Eukaryota</taxon>
        <taxon>Viridiplantae</taxon>
        <taxon>Streptophyta</taxon>
        <taxon>Embryophyta</taxon>
        <taxon>Tracheophyta</taxon>
        <taxon>Spermatophyta</taxon>
        <taxon>Magnoliopsida</taxon>
        <taxon>eudicotyledons</taxon>
        <taxon>Gunneridae</taxon>
        <taxon>Pentapetalae</taxon>
        <taxon>rosids</taxon>
        <taxon>fabids</taxon>
        <taxon>Rosales</taxon>
        <taxon>Rhamnaceae</taxon>
        <taxon>Paliureae</taxon>
        <taxon>Ziziphus</taxon>
    </lineage>
</organism>
<dbReference type="GO" id="GO:0003677">
    <property type="term" value="F:DNA binding"/>
    <property type="evidence" value="ECO:0007669"/>
    <property type="project" value="UniProtKB-KW"/>
</dbReference>
<dbReference type="InterPro" id="IPR001789">
    <property type="entry name" value="Sig_transdc_resp-reg_receiver"/>
</dbReference>
<evidence type="ECO:0000256" key="11">
    <source>
        <dbReference type="PIRNR" id="PIRNR036392"/>
    </source>
</evidence>
<dbReference type="FunCoup" id="A0A6P4AUM1">
    <property type="interactions" value="171"/>
</dbReference>
<evidence type="ECO:0000256" key="3">
    <source>
        <dbReference type="ARBA" id="ARBA00022553"/>
    </source>
</evidence>
<dbReference type="GO" id="GO:0005634">
    <property type="term" value="C:nucleus"/>
    <property type="evidence" value="ECO:0007669"/>
    <property type="project" value="UniProtKB-SubCell"/>
</dbReference>
<evidence type="ECO:0000256" key="12">
    <source>
        <dbReference type="PROSITE-ProRule" id="PRU00169"/>
    </source>
</evidence>
<keyword evidence="5 11" id="KW-0902">Two-component regulatory system</keyword>
<dbReference type="GO" id="GO:0000160">
    <property type="term" value="P:phosphorelay signal transduction system"/>
    <property type="evidence" value="ECO:0007669"/>
    <property type="project" value="UniProtKB-KW"/>
</dbReference>
<dbReference type="Pfam" id="PF00072">
    <property type="entry name" value="Response_reg"/>
    <property type="match status" value="1"/>
</dbReference>
<dbReference type="Gene3D" id="3.40.50.2300">
    <property type="match status" value="1"/>
</dbReference>
<comment type="similarity">
    <text evidence="2">Belongs to the ARR family. Type-B subfamily.</text>
</comment>